<evidence type="ECO:0000313" key="2">
    <source>
        <dbReference type="Proteomes" id="UP001607302"/>
    </source>
</evidence>
<organism evidence="1 2">
    <name type="scientific">Vespula squamosa</name>
    <name type="common">Southern yellow jacket</name>
    <name type="synonym">Wasp</name>
    <dbReference type="NCBI Taxonomy" id="30214"/>
    <lineage>
        <taxon>Eukaryota</taxon>
        <taxon>Metazoa</taxon>
        <taxon>Ecdysozoa</taxon>
        <taxon>Arthropoda</taxon>
        <taxon>Hexapoda</taxon>
        <taxon>Insecta</taxon>
        <taxon>Pterygota</taxon>
        <taxon>Neoptera</taxon>
        <taxon>Endopterygota</taxon>
        <taxon>Hymenoptera</taxon>
        <taxon>Apocrita</taxon>
        <taxon>Aculeata</taxon>
        <taxon>Vespoidea</taxon>
        <taxon>Vespidae</taxon>
        <taxon>Vespinae</taxon>
        <taxon>Vespula</taxon>
    </lineage>
</organism>
<gene>
    <name evidence="1" type="ORF">V1478_006065</name>
</gene>
<sequence>MYRISQLVYCIEIDGTRRRIILQKQDAFYHLNENESSKERLRSLVVKVATNERSNVSEKEKEKENLENSLETKLYSIVIEEKKDLRVVLHWNVKTGNYKWRSYYPAKLCPWKAKIPTVLFIKDLHDDLCTDLLILTLFIIPSRN</sequence>
<name>A0ABD2B765_VESSQ</name>
<comment type="caution">
    <text evidence="1">The sequence shown here is derived from an EMBL/GenBank/DDBJ whole genome shotgun (WGS) entry which is preliminary data.</text>
</comment>
<reference evidence="1 2" key="1">
    <citation type="journal article" date="2024" name="Ann. Entomol. Soc. Am.">
        <title>Genomic analyses of the southern and eastern yellowjacket wasps (Hymenoptera: Vespidae) reveal evolutionary signatures of social life.</title>
        <authorList>
            <person name="Catto M.A."/>
            <person name="Caine P.B."/>
            <person name="Orr S.E."/>
            <person name="Hunt B.G."/>
            <person name="Goodisman M.A.D."/>
        </authorList>
    </citation>
    <scope>NUCLEOTIDE SEQUENCE [LARGE SCALE GENOMIC DNA]</scope>
    <source>
        <strain evidence="1">233</strain>
        <tissue evidence="1">Head and thorax</tissue>
    </source>
</reference>
<protein>
    <submittedName>
        <fullName evidence="1">Uncharacterized protein</fullName>
    </submittedName>
</protein>
<proteinExistence type="predicted"/>
<dbReference type="EMBL" id="JAUDFV010000132">
    <property type="protein sequence ID" value="KAL2728433.1"/>
    <property type="molecule type" value="Genomic_DNA"/>
</dbReference>
<accession>A0ABD2B765</accession>
<evidence type="ECO:0000313" key="1">
    <source>
        <dbReference type="EMBL" id="KAL2728433.1"/>
    </source>
</evidence>
<dbReference type="AlphaFoldDB" id="A0ABD2B765"/>
<keyword evidence="2" id="KW-1185">Reference proteome</keyword>
<dbReference type="Proteomes" id="UP001607302">
    <property type="component" value="Unassembled WGS sequence"/>
</dbReference>